<evidence type="ECO:0000256" key="2">
    <source>
        <dbReference type="ARBA" id="ARBA00023295"/>
    </source>
</evidence>
<dbReference type="EMBL" id="VTRV01000224">
    <property type="protein sequence ID" value="TZF82023.1"/>
    <property type="molecule type" value="Genomic_DNA"/>
</dbReference>
<dbReference type="CDD" id="cd02860">
    <property type="entry name" value="E_set_Pullulanase"/>
    <property type="match status" value="1"/>
</dbReference>
<dbReference type="InterPro" id="IPR024561">
    <property type="entry name" value="Pullul_strch_C"/>
</dbReference>
<dbReference type="GO" id="GO:0004553">
    <property type="term" value="F:hydrolase activity, hydrolyzing O-glycosyl compounds"/>
    <property type="evidence" value="ECO:0007669"/>
    <property type="project" value="InterPro"/>
</dbReference>
<dbReference type="InterPro" id="IPR004193">
    <property type="entry name" value="Glyco_hydro_13_N"/>
</dbReference>
<proteinExistence type="inferred from homology"/>
<dbReference type="InterPro" id="IPR014756">
    <property type="entry name" value="Ig_E-set"/>
</dbReference>
<evidence type="ECO:0000313" key="7">
    <source>
        <dbReference type="Proteomes" id="UP000323164"/>
    </source>
</evidence>
<dbReference type="InterPro" id="IPR013783">
    <property type="entry name" value="Ig-like_fold"/>
</dbReference>
<comment type="caution">
    <text evidence="6">The sequence shown here is derived from an EMBL/GenBank/DDBJ whole genome shotgun (WGS) entry which is preliminary data.</text>
</comment>
<keyword evidence="2" id="KW-0326">Glycosidase</keyword>
<dbReference type="InterPro" id="IPR040671">
    <property type="entry name" value="Pullulanase_N2"/>
</dbReference>
<organism evidence="6 7">
    <name type="scientific">Cognatilysobacter lacus</name>
    <dbReference type="NCBI Taxonomy" id="1643323"/>
    <lineage>
        <taxon>Bacteria</taxon>
        <taxon>Pseudomonadati</taxon>
        <taxon>Pseudomonadota</taxon>
        <taxon>Gammaproteobacteria</taxon>
        <taxon>Lysobacterales</taxon>
        <taxon>Lysobacteraceae</taxon>
        <taxon>Cognatilysobacter</taxon>
    </lineage>
</organism>
<dbReference type="Pfam" id="PF17967">
    <property type="entry name" value="Pullulanase_N2"/>
    <property type="match status" value="1"/>
</dbReference>
<dbReference type="OrthoDB" id="3236218at2"/>
<dbReference type="Gene3D" id="3.20.20.80">
    <property type="entry name" value="Glycosidases"/>
    <property type="match status" value="1"/>
</dbReference>
<gene>
    <name evidence="6" type="ORF">FW784_13440</name>
</gene>
<feature type="domain" description="Pullulanase N2" evidence="5">
    <location>
        <begin position="22"/>
        <end position="135"/>
    </location>
</feature>
<dbReference type="InterPro" id="IPR013780">
    <property type="entry name" value="Glyco_hydro_b"/>
</dbReference>
<feature type="non-terminal residue" evidence="6">
    <location>
        <position position="886"/>
    </location>
</feature>
<protein>
    <submittedName>
        <fullName evidence="6">DUF3372 domain-containing protein</fullName>
    </submittedName>
</protein>
<name>A0A5D8YJK5_9GAMM</name>
<feature type="non-terminal residue" evidence="6">
    <location>
        <position position="1"/>
    </location>
</feature>
<dbReference type="AlphaFoldDB" id="A0A5D8YJK5"/>
<evidence type="ECO:0000256" key="1">
    <source>
        <dbReference type="ARBA" id="ARBA00008061"/>
    </source>
</evidence>
<dbReference type="SUPFAM" id="SSF51011">
    <property type="entry name" value="Glycosyl hydrolase domain"/>
    <property type="match status" value="1"/>
</dbReference>
<dbReference type="Pfam" id="PF11852">
    <property type="entry name" value="Pullul_strch_C"/>
    <property type="match status" value="1"/>
</dbReference>
<dbReference type="Pfam" id="PF02922">
    <property type="entry name" value="CBM_48"/>
    <property type="match status" value="1"/>
</dbReference>
<keyword evidence="7" id="KW-1185">Reference proteome</keyword>
<evidence type="ECO:0000259" key="4">
    <source>
        <dbReference type="Pfam" id="PF11852"/>
    </source>
</evidence>
<reference evidence="6 7" key="1">
    <citation type="submission" date="2019-08" db="EMBL/GenBank/DDBJ databases">
        <title>Draft genome sequence of Lysobacter sp. UKS-15.</title>
        <authorList>
            <person name="Im W.-T."/>
        </authorList>
    </citation>
    <scope>NUCLEOTIDE SEQUENCE [LARGE SCALE GENOMIC DNA]</scope>
    <source>
        <strain evidence="6 7">UKS-15</strain>
    </source>
</reference>
<evidence type="ECO:0000313" key="6">
    <source>
        <dbReference type="EMBL" id="TZF82023.1"/>
    </source>
</evidence>
<dbReference type="RefSeq" id="WP_149353834.1">
    <property type="nucleotide sequence ID" value="NZ_VTRV01000224.1"/>
</dbReference>
<dbReference type="SUPFAM" id="SSF81296">
    <property type="entry name" value="E set domains"/>
    <property type="match status" value="2"/>
</dbReference>
<dbReference type="Proteomes" id="UP000323164">
    <property type="component" value="Unassembled WGS sequence"/>
</dbReference>
<evidence type="ECO:0000259" key="5">
    <source>
        <dbReference type="Pfam" id="PF17967"/>
    </source>
</evidence>
<dbReference type="InterPro" id="IPR017853">
    <property type="entry name" value="GH"/>
</dbReference>
<dbReference type="CDD" id="cd11341">
    <property type="entry name" value="AmyAc_Pullulanase_LD-like"/>
    <property type="match status" value="1"/>
</dbReference>
<feature type="domain" description="Glycoside hydrolase family 13 N-terminal" evidence="3">
    <location>
        <begin position="152"/>
        <end position="229"/>
    </location>
</feature>
<dbReference type="Gene3D" id="2.60.40.1130">
    <property type="entry name" value="Rab geranylgeranyltransferase alpha-subunit, insert domain"/>
    <property type="match status" value="1"/>
</dbReference>
<keyword evidence="2" id="KW-0378">Hydrolase</keyword>
<dbReference type="GO" id="GO:0005975">
    <property type="term" value="P:carbohydrate metabolic process"/>
    <property type="evidence" value="ECO:0007669"/>
    <property type="project" value="InterPro"/>
</dbReference>
<dbReference type="Gene3D" id="2.60.40.1180">
    <property type="entry name" value="Golgi alpha-mannosidase II"/>
    <property type="match status" value="1"/>
</dbReference>
<dbReference type="Gene3D" id="2.60.40.10">
    <property type="entry name" value="Immunoglobulins"/>
    <property type="match status" value="1"/>
</dbReference>
<comment type="similarity">
    <text evidence="1">Belongs to the glycosyl hydrolase 13 family.</text>
</comment>
<dbReference type="SUPFAM" id="SSF51445">
    <property type="entry name" value="(Trans)glycosidases"/>
    <property type="match status" value="1"/>
</dbReference>
<evidence type="ECO:0000259" key="3">
    <source>
        <dbReference type="Pfam" id="PF02922"/>
    </source>
</evidence>
<feature type="domain" description="Alpha-1,6-glucosidases pullulanase-type C-terminal" evidence="4">
    <location>
        <begin position="710"/>
        <end position="870"/>
    </location>
</feature>
<dbReference type="PANTHER" id="PTHR43002">
    <property type="entry name" value="GLYCOGEN DEBRANCHING ENZYME"/>
    <property type="match status" value="1"/>
</dbReference>
<sequence length="886" mass="95646">ADCDAASPARTLAAVADPRVDARAYWLDAHTVRWPGKSPSARYRLARSDDAALHLDAERRVQGADRAISLTAIVGSGEPTPPAFAFVPPGAQFLLTTDDQRDVRDHLDAQWWLLQENADGRVVDATLLQSPGLLDAALDGDRAVPAPRVSATSTELGLWAPTARQVAVCLYAGADGPAERTLPLRHDRVTGAWTLDLDGDHRGRAYAFLVDVQVPGVGVVRNRVTDPYAVTLTADSARSVLADLDDPRLAPAGWTTHPRPAPPAGNVDMSIYELHVRDFSAADRSVPAAHRGRYLAFIDAASNGMRHLRALREAGLTDIHLLPVFDFASVPERGCTTPVIPPSAPDSPIPQQLIAASAARDCYNWGYDPYHFGAPEGSYATDASDGDARIREFRAMVQALHAAGLRVGMDVVYNHVHASGQDATSVLDRIVPGYYLRLDANGAVEHSTCCANTATEHRMMARLMVDTLVRWARDYGIDSFRFDLMGHQPRAVMEQAQRALRDAVGHDVPLIGEGWNYGEVADGRRFVQAAQGRLAGTGIGTFSDRARDALRGGGCCDSGADLVQRKGWLNGLAELPVTDPAAARAADLVHAGLAGTLRDYPMTFADGHRDTLASLAYAGQPAGYAIAPGDVVNYVENHDNLTLFDVDALRLPSTTPRAERARVQALGVAVVALSQGVAYYHAGIDLLRSKSLDRNSFDSGDRFNRLDWTYTDNGFGAGLPASADNSKDWPLLAPVLRDPRIRPTPRDIAWMRDVFRDWLRIRASTPLLRLRDAAEVQRRLTFPNAGTATNNAVIVGHVDGSGIDAGAYREVLYLVNASAEARSIVLPSERGKPYVLHPVQRRGADARVRQARSDGLGHFSVPPRTAAVFVLPARPARPVSGTGFPA</sequence>
<accession>A0A5D8YJK5</accession>